<protein>
    <submittedName>
        <fullName evidence="3">Uncharacterized protein</fullName>
    </submittedName>
</protein>
<dbReference type="WBParaSite" id="PDA_v2.g307.t1">
    <property type="protein sequence ID" value="PDA_v2.g307.t1"/>
    <property type="gene ID" value="PDA_v2.g307"/>
</dbReference>
<sequence length="203" mass="22418">MIGMMNGGGDAPVDFYSTPKLAKGEERLYEPQTREVISYLKDGRVMLDGQLVVTESPEELWQDLIMRVVWYMLCKDHLDVKEFKMPKGRTFRNFFRLKSVDSSRVTFHNGKPAYSTALNVAAETTSTPSLNSTNAAPTATTTTETSIDPKTGAQTVTKTTTFTSPNGKSSTSRSLTSVFLKKQKFIGSGNSAYPHSRRVVGKS</sequence>
<organism evidence="2 3">
    <name type="scientific">Panagrolaimus davidi</name>
    <dbReference type="NCBI Taxonomy" id="227884"/>
    <lineage>
        <taxon>Eukaryota</taxon>
        <taxon>Metazoa</taxon>
        <taxon>Ecdysozoa</taxon>
        <taxon>Nematoda</taxon>
        <taxon>Chromadorea</taxon>
        <taxon>Rhabditida</taxon>
        <taxon>Tylenchina</taxon>
        <taxon>Panagrolaimomorpha</taxon>
        <taxon>Panagrolaimoidea</taxon>
        <taxon>Panagrolaimidae</taxon>
        <taxon>Panagrolaimus</taxon>
    </lineage>
</organism>
<feature type="compositionally biased region" description="Low complexity" evidence="1">
    <location>
        <begin position="133"/>
        <end position="149"/>
    </location>
</feature>
<dbReference type="PANTHER" id="PTHR38608">
    <property type="entry name" value="PROTEIN CBG07207"/>
    <property type="match status" value="1"/>
</dbReference>
<reference evidence="3" key="1">
    <citation type="submission" date="2022-11" db="UniProtKB">
        <authorList>
            <consortium name="WormBaseParasite"/>
        </authorList>
    </citation>
    <scope>IDENTIFICATION</scope>
</reference>
<proteinExistence type="predicted"/>
<evidence type="ECO:0000256" key="1">
    <source>
        <dbReference type="SAM" id="MobiDB-lite"/>
    </source>
</evidence>
<name>A0A914QGX0_9BILA</name>
<dbReference type="Proteomes" id="UP000887578">
    <property type="component" value="Unplaced"/>
</dbReference>
<accession>A0A914QGX0</accession>
<evidence type="ECO:0000313" key="3">
    <source>
        <dbReference type="WBParaSite" id="PDA_v2.g307.t1"/>
    </source>
</evidence>
<keyword evidence="2" id="KW-1185">Reference proteome</keyword>
<evidence type="ECO:0000313" key="2">
    <source>
        <dbReference type="Proteomes" id="UP000887578"/>
    </source>
</evidence>
<dbReference type="AlphaFoldDB" id="A0A914QGX0"/>
<feature type="region of interest" description="Disordered" evidence="1">
    <location>
        <begin position="125"/>
        <end position="149"/>
    </location>
</feature>
<dbReference type="PANTHER" id="PTHR38608:SF1">
    <property type="entry name" value="PROTEIN CBG00664"/>
    <property type="match status" value="1"/>
</dbReference>